<dbReference type="Proteomes" id="UP000006786">
    <property type="component" value="Unassembled WGS sequence"/>
</dbReference>
<dbReference type="AlphaFoldDB" id="K2N0A0"/>
<organism evidence="2 3">
    <name type="scientific">Nitratireductor pacificus pht-3B</name>
    <dbReference type="NCBI Taxonomy" id="391937"/>
    <lineage>
        <taxon>Bacteria</taxon>
        <taxon>Pseudomonadati</taxon>
        <taxon>Pseudomonadota</taxon>
        <taxon>Alphaproteobacteria</taxon>
        <taxon>Hyphomicrobiales</taxon>
        <taxon>Phyllobacteriaceae</taxon>
        <taxon>Nitratireductor</taxon>
    </lineage>
</organism>
<evidence type="ECO:0000313" key="2">
    <source>
        <dbReference type="EMBL" id="EKF17623.1"/>
    </source>
</evidence>
<dbReference type="OrthoDB" id="9804491at2"/>
<comment type="caution">
    <text evidence="2">The sequence shown here is derived from an EMBL/GenBank/DDBJ whole genome shotgun (WGS) entry which is preliminary data.</text>
</comment>
<keyword evidence="3" id="KW-1185">Reference proteome</keyword>
<evidence type="ECO:0000313" key="3">
    <source>
        <dbReference type="Proteomes" id="UP000006786"/>
    </source>
</evidence>
<dbReference type="EMBL" id="AMRM01000021">
    <property type="protein sequence ID" value="EKF17623.1"/>
    <property type="molecule type" value="Genomic_DNA"/>
</dbReference>
<name>K2N0A0_9HYPH</name>
<feature type="domain" description="Antitoxin SocA-like Panacea" evidence="1">
    <location>
        <begin position="29"/>
        <end position="141"/>
    </location>
</feature>
<evidence type="ECO:0000259" key="1">
    <source>
        <dbReference type="Pfam" id="PF13274"/>
    </source>
</evidence>
<dbReference type="InterPro" id="IPR025272">
    <property type="entry name" value="SocA_Panacea"/>
</dbReference>
<accession>K2N0A0</accession>
<dbReference type="Pfam" id="PF13274">
    <property type="entry name" value="SocA_Panacea"/>
    <property type="match status" value="1"/>
</dbReference>
<gene>
    <name evidence="2" type="ORF">NA2_17062</name>
</gene>
<dbReference type="RefSeq" id="WP_008598319.1">
    <property type="nucleotide sequence ID" value="NZ_AMRM01000021.1"/>
</dbReference>
<proteinExistence type="predicted"/>
<dbReference type="eggNOG" id="COG3600">
    <property type="taxonomic scope" value="Bacteria"/>
</dbReference>
<reference evidence="2 3" key="1">
    <citation type="journal article" date="2012" name="J. Bacteriol.">
        <title>Genome Sequence of Nitratireductor pacificus Type Strain pht-3B.</title>
        <authorList>
            <person name="Lai Q."/>
            <person name="Li G."/>
            <person name="Shao Z."/>
        </authorList>
    </citation>
    <scope>NUCLEOTIDE SEQUENCE [LARGE SCALE GENOMIC DNA]</scope>
    <source>
        <strain evidence="3">pht-3B</strain>
    </source>
</reference>
<sequence length="191" mass="22093">MMISHDREKMIQAIIFFASRTRKLGKTKLCKLLYFLDFEHFKQTGRSVTGLRYNAWPMGPVPVSLYNEISEPPEEITAAVSIEEKETKNGQMLAIRPKVGFSSRLFSRRELSILEALAREYRDSTADEMVEATHLENQPWHQVYEIEGKKQAEIPYELAVRKDEKDSVMRVARERNELIKSLSNEPGFGIL</sequence>
<protein>
    <recommendedName>
        <fullName evidence="1">Antitoxin SocA-like Panacea domain-containing protein</fullName>
    </recommendedName>
</protein>